<dbReference type="Gene3D" id="3.90.180.10">
    <property type="entry name" value="Medium-chain alcohol dehydrogenases, catalytic domain"/>
    <property type="match status" value="1"/>
</dbReference>
<dbReference type="NCBIfam" id="TIGR02824">
    <property type="entry name" value="quinone_pig3"/>
    <property type="match status" value="1"/>
</dbReference>
<sequence>MEAIIITQPGPAEVMRVEKRPVPVPGKDEVLIRVHAAGINRPDVLQRKGVYPAPPDAPADIPGLEIAGTIEALGETVTNWNTGDKVCALIQGGGYAGYAIARAGQCLPIPHGFSFAEAASLPETIYTVWHNVFRIGKLQPGETLLVHGGTSGIGITAIQLAKAFGAKVFATAGSDEKCNACIQLGAEDCINYRTQDFEEILKDKKTDVVLDMIGGSYIAKNIRLLNEDGRMVFINTMKGSKPAVDDLPDFGLILRKRLTITGSTLRNRDPEFKRQLTEDIFEQVWPIIESGKFKPVIHATFPLESAAEAHLVMESSAHIGKLILTVNHSS</sequence>
<evidence type="ECO:0000259" key="3">
    <source>
        <dbReference type="SMART" id="SM00829"/>
    </source>
</evidence>
<dbReference type="OrthoDB" id="9787435at2"/>
<evidence type="ECO:0000313" key="4">
    <source>
        <dbReference type="EMBL" id="REA62544.1"/>
    </source>
</evidence>
<dbReference type="Pfam" id="PF08240">
    <property type="entry name" value="ADH_N"/>
    <property type="match status" value="1"/>
</dbReference>
<dbReference type="InterPro" id="IPR011032">
    <property type="entry name" value="GroES-like_sf"/>
</dbReference>
<dbReference type="InterPro" id="IPR014189">
    <property type="entry name" value="Quinone_OxRdtase_PIG3"/>
</dbReference>
<dbReference type="Gene3D" id="3.40.50.720">
    <property type="entry name" value="NAD(P)-binding Rossmann-like Domain"/>
    <property type="match status" value="1"/>
</dbReference>
<evidence type="ECO:0000313" key="5">
    <source>
        <dbReference type="Proteomes" id="UP000256373"/>
    </source>
</evidence>
<gene>
    <name evidence="4" type="ORF">DSL64_08640</name>
</gene>
<keyword evidence="5" id="KW-1185">Reference proteome</keyword>
<dbReference type="GO" id="GO:0016651">
    <property type="term" value="F:oxidoreductase activity, acting on NAD(P)H"/>
    <property type="evidence" value="ECO:0007669"/>
    <property type="project" value="TreeGrafter"/>
</dbReference>
<dbReference type="InterPro" id="IPR013154">
    <property type="entry name" value="ADH-like_N"/>
</dbReference>
<dbReference type="SMART" id="SM00829">
    <property type="entry name" value="PKS_ER"/>
    <property type="match status" value="1"/>
</dbReference>
<feature type="domain" description="Enoyl reductase (ER)" evidence="3">
    <location>
        <begin position="10"/>
        <end position="324"/>
    </location>
</feature>
<dbReference type="InterPro" id="IPR020843">
    <property type="entry name" value="ER"/>
</dbReference>
<organism evidence="4 5">
    <name type="scientific">Dyadobacter luteus</name>
    <dbReference type="NCBI Taxonomy" id="2259619"/>
    <lineage>
        <taxon>Bacteria</taxon>
        <taxon>Pseudomonadati</taxon>
        <taxon>Bacteroidota</taxon>
        <taxon>Cytophagia</taxon>
        <taxon>Cytophagales</taxon>
        <taxon>Spirosomataceae</taxon>
        <taxon>Dyadobacter</taxon>
    </lineage>
</organism>
<evidence type="ECO:0000256" key="2">
    <source>
        <dbReference type="ARBA" id="ARBA00023002"/>
    </source>
</evidence>
<dbReference type="SUPFAM" id="SSF51735">
    <property type="entry name" value="NAD(P)-binding Rossmann-fold domains"/>
    <property type="match status" value="1"/>
</dbReference>
<reference evidence="4 5" key="1">
    <citation type="submission" date="2018-07" db="EMBL/GenBank/DDBJ databases">
        <title>Dyadobacter roseus sp. nov., isolated from rose rhizosphere soil.</title>
        <authorList>
            <person name="Chen L."/>
        </authorList>
    </citation>
    <scope>NUCLEOTIDE SEQUENCE [LARGE SCALE GENOMIC DNA]</scope>
    <source>
        <strain evidence="4 5">RS19</strain>
    </source>
</reference>
<dbReference type="CDD" id="cd05276">
    <property type="entry name" value="p53_inducible_oxidoreductase"/>
    <property type="match status" value="1"/>
</dbReference>
<dbReference type="PANTHER" id="PTHR48106:SF8">
    <property type="entry name" value="OS02G0805600 PROTEIN"/>
    <property type="match status" value="1"/>
</dbReference>
<accession>A0A3D8YDJ8</accession>
<name>A0A3D8YDJ8_9BACT</name>
<evidence type="ECO:0000256" key="1">
    <source>
        <dbReference type="ARBA" id="ARBA00022857"/>
    </source>
</evidence>
<keyword evidence="2" id="KW-0560">Oxidoreductase</keyword>
<keyword evidence="1" id="KW-0521">NADP</keyword>
<protein>
    <submittedName>
        <fullName evidence="4">NAD(P)H-quinone oxidoreductase</fullName>
    </submittedName>
</protein>
<dbReference type="AlphaFoldDB" id="A0A3D8YDJ8"/>
<comment type="caution">
    <text evidence="4">The sequence shown here is derived from an EMBL/GenBank/DDBJ whole genome shotgun (WGS) entry which is preliminary data.</text>
</comment>
<dbReference type="Proteomes" id="UP000256373">
    <property type="component" value="Unassembled WGS sequence"/>
</dbReference>
<dbReference type="InterPro" id="IPR036291">
    <property type="entry name" value="NAD(P)-bd_dom_sf"/>
</dbReference>
<proteinExistence type="predicted"/>
<dbReference type="EMBL" id="QNUL01000005">
    <property type="protein sequence ID" value="REA62544.1"/>
    <property type="molecule type" value="Genomic_DNA"/>
</dbReference>
<dbReference type="Pfam" id="PF13602">
    <property type="entry name" value="ADH_zinc_N_2"/>
    <property type="match status" value="1"/>
</dbReference>
<dbReference type="SUPFAM" id="SSF50129">
    <property type="entry name" value="GroES-like"/>
    <property type="match status" value="1"/>
</dbReference>
<dbReference type="GO" id="GO:0070402">
    <property type="term" value="F:NADPH binding"/>
    <property type="evidence" value="ECO:0007669"/>
    <property type="project" value="TreeGrafter"/>
</dbReference>
<dbReference type="PANTHER" id="PTHR48106">
    <property type="entry name" value="QUINONE OXIDOREDUCTASE PIG3-RELATED"/>
    <property type="match status" value="1"/>
</dbReference>